<protein>
    <submittedName>
        <fullName evidence="3">Uncharacterized protein</fullName>
    </submittedName>
</protein>
<dbReference type="GO" id="GO:0080043">
    <property type="term" value="F:quercetin 3-O-glucosyltransferase activity"/>
    <property type="evidence" value="ECO:0007669"/>
    <property type="project" value="TreeGrafter"/>
</dbReference>
<evidence type="ECO:0000256" key="1">
    <source>
        <dbReference type="ARBA" id="ARBA00009995"/>
    </source>
</evidence>
<dbReference type="Gene3D" id="3.40.50.2000">
    <property type="entry name" value="Glycogen Phosphorylase B"/>
    <property type="match status" value="1"/>
</dbReference>
<evidence type="ECO:0000313" key="4">
    <source>
        <dbReference type="Proteomes" id="UP000436088"/>
    </source>
</evidence>
<accession>A0A6A2X2A5</accession>
<dbReference type="SUPFAM" id="SSF53756">
    <property type="entry name" value="UDP-Glycosyltransferase/glycogen phosphorylase"/>
    <property type="match status" value="1"/>
</dbReference>
<organism evidence="3 4">
    <name type="scientific">Hibiscus syriacus</name>
    <name type="common">Rose of Sharon</name>
    <dbReference type="NCBI Taxonomy" id="106335"/>
    <lineage>
        <taxon>Eukaryota</taxon>
        <taxon>Viridiplantae</taxon>
        <taxon>Streptophyta</taxon>
        <taxon>Embryophyta</taxon>
        <taxon>Tracheophyta</taxon>
        <taxon>Spermatophyta</taxon>
        <taxon>Magnoliopsida</taxon>
        <taxon>eudicotyledons</taxon>
        <taxon>Gunneridae</taxon>
        <taxon>Pentapetalae</taxon>
        <taxon>rosids</taxon>
        <taxon>malvids</taxon>
        <taxon>Malvales</taxon>
        <taxon>Malvaceae</taxon>
        <taxon>Malvoideae</taxon>
        <taxon>Hibiscus</taxon>
    </lineage>
</organism>
<gene>
    <name evidence="3" type="ORF">F3Y22_tig00116939pilonHSYRG00320</name>
</gene>
<keyword evidence="4" id="KW-1185">Reference proteome</keyword>
<dbReference type="PANTHER" id="PTHR11926:SF1392">
    <property type="entry name" value="GLYCOSYLTRANSFERASE"/>
    <property type="match status" value="1"/>
</dbReference>
<dbReference type="GO" id="GO:0080044">
    <property type="term" value="F:quercetin 7-O-glucosyltransferase activity"/>
    <property type="evidence" value="ECO:0007669"/>
    <property type="project" value="TreeGrafter"/>
</dbReference>
<keyword evidence="2" id="KW-0328">Glycosyltransferase</keyword>
<name>A0A6A2X2A5_HIBSY</name>
<comment type="caution">
    <text evidence="3">The sequence shown here is derived from an EMBL/GenBank/DDBJ whole genome shotgun (WGS) entry which is preliminary data.</text>
</comment>
<evidence type="ECO:0000256" key="2">
    <source>
        <dbReference type="ARBA" id="ARBA00022676"/>
    </source>
</evidence>
<keyword evidence="2" id="KW-0808">Transferase</keyword>
<dbReference type="EMBL" id="VEPZ02001726">
    <property type="protein sequence ID" value="KAE8661125.1"/>
    <property type="molecule type" value="Genomic_DNA"/>
</dbReference>
<dbReference type="AlphaFoldDB" id="A0A6A2X2A5"/>
<dbReference type="Proteomes" id="UP000436088">
    <property type="component" value="Unassembled WGS sequence"/>
</dbReference>
<comment type="similarity">
    <text evidence="1">Belongs to the UDP-glycosyltransferase family.</text>
</comment>
<sequence>MLPMPNQGHLKPMLKLAELLCHASFQVTFINTEYVNETFVSSIDIQAFSRRFPGFRDAAKPALFEVMVSLMRQQQPPTCIIADGIMSCSAIDAGKEFGAPVLAFRTSSACCIWTYFHLSMLIQEGEVPLQG</sequence>
<proteinExistence type="inferred from homology"/>
<evidence type="ECO:0000313" key="3">
    <source>
        <dbReference type="EMBL" id="KAE8661125.1"/>
    </source>
</evidence>
<dbReference type="PANTHER" id="PTHR11926">
    <property type="entry name" value="GLUCOSYL/GLUCURONOSYL TRANSFERASES"/>
    <property type="match status" value="1"/>
</dbReference>
<reference evidence="3" key="1">
    <citation type="submission" date="2019-09" db="EMBL/GenBank/DDBJ databases">
        <title>Draft genome information of white flower Hibiscus syriacus.</title>
        <authorList>
            <person name="Kim Y.-M."/>
        </authorList>
    </citation>
    <scope>NUCLEOTIDE SEQUENCE [LARGE SCALE GENOMIC DNA]</scope>
    <source>
        <strain evidence="3">YM2019G1</strain>
    </source>
</reference>